<name>A0ACA9MA86_9GLOM</name>
<proteinExistence type="predicted"/>
<evidence type="ECO:0000313" key="2">
    <source>
        <dbReference type="Proteomes" id="UP000789920"/>
    </source>
</evidence>
<feature type="non-terminal residue" evidence="1">
    <location>
        <position position="1"/>
    </location>
</feature>
<organism evidence="1 2">
    <name type="scientific">Racocetra persica</name>
    <dbReference type="NCBI Taxonomy" id="160502"/>
    <lineage>
        <taxon>Eukaryota</taxon>
        <taxon>Fungi</taxon>
        <taxon>Fungi incertae sedis</taxon>
        <taxon>Mucoromycota</taxon>
        <taxon>Glomeromycotina</taxon>
        <taxon>Glomeromycetes</taxon>
        <taxon>Diversisporales</taxon>
        <taxon>Gigasporaceae</taxon>
        <taxon>Racocetra</taxon>
    </lineage>
</organism>
<sequence length="44" mass="4921">VMTNDDKPTKEYMTYKPVNASKSGNKTGKEKSNVMIVDDDIVID</sequence>
<accession>A0ACA9MA86</accession>
<protein>
    <submittedName>
        <fullName evidence="1">21784_t:CDS:1</fullName>
    </submittedName>
</protein>
<dbReference type="EMBL" id="CAJVQC010006723">
    <property type="protein sequence ID" value="CAG8570264.1"/>
    <property type="molecule type" value="Genomic_DNA"/>
</dbReference>
<comment type="caution">
    <text evidence="1">The sequence shown here is derived from an EMBL/GenBank/DDBJ whole genome shotgun (WGS) entry which is preliminary data.</text>
</comment>
<keyword evidence="2" id="KW-1185">Reference proteome</keyword>
<dbReference type="Proteomes" id="UP000789920">
    <property type="component" value="Unassembled WGS sequence"/>
</dbReference>
<evidence type="ECO:0000313" key="1">
    <source>
        <dbReference type="EMBL" id="CAG8570264.1"/>
    </source>
</evidence>
<reference evidence="1" key="1">
    <citation type="submission" date="2021-06" db="EMBL/GenBank/DDBJ databases">
        <authorList>
            <person name="Kallberg Y."/>
            <person name="Tangrot J."/>
            <person name="Rosling A."/>
        </authorList>
    </citation>
    <scope>NUCLEOTIDE SEQUENCE</scope>
    <source>
        <strain evidence="1">MA461A</strain>
    </source>
</reference>
<gene>
    <name evidence="1" type="ORF">RPERSI_LOCUS4724</name>
</gene>